<dbReference type="Gene3D" id="1.20.140.30">
    <property type="entry name" value="MOB kinase activator"/>
    <property type="match status" value="1"/>
</dbReference>
<reference evidence="2" key="2">
    <citation type="submission" date="2021-03" db="UniProtKB">
        <authorList>
            <consortium name="EnsemblPlants"/>
        </authorList>
    </citation>
    <scope>IDENTIFICATION</scope>
</reference>
<dbReference type="Pfam" id="PF03637">
    <property type="entry name" value="Mob1_phocein"/>
    <property type="match status" value="1"/>
</dbReference>
<feature type="transmembrane region" description="Helical" evidence="1">
    <location>
        <begin position="81"/>
        <end position="101"/>
    </location>
</feature>
<evidence type="ECO:0000256" key="1">
    <source>
        <dbReference type="SAM" id="Phobius"/>
    </source>
</evidence>
<proteinExistence type="predicted"/>
<keyword evidence="1" id="KW-0472">Membrane</keyword>
<feature type="transmembrane region" description="Helical" evidence="1">
    <location>
        <begin position="44"/>
        <end position="69"/>
    </location>
</feature>
<reference evidence="2" key="1">
    <citation type="journal article" date="2017" name="Nature">
        <title>The genome of Chenopodium quinoa.</title>
        <authorList>
            <person name="Jarvis D.E."/>
            <person name="Ho Y.S."/>
            <person name="Lightfoot D.J."/>
            <person name="Schmoeckel S.M."/>
            <person name="Li B."/>
            <person name="Borm T.J.A."/>
            <person name="Ohyanagi H."/>
            <person name="Mineta K."/>
            <person name="Michell C.T."/>
            <person name="Saber N."/>
            <person name="Kharbatia N.M."/>
            <person name="Rupper R.R."/>
            <person name="Sharp A.R."/>
            <person name="Dally N."/>
            <person name="Boughton B.A."/>
            <person name="Woo Y.H."/>
            <person name="Gao G."/>
            <person name="Schijlen E.G.W.M."/>
            <person name="Guo X."/>
            <person name="Momin A.A."/>
            <person name="Negrao S."/>
            <person name="Al-Babili S."/>
            <person name="Gehring C."/>
            <person name="Roessner U."/>
            <person name="Jung C."/>
            <person name="Murphy K."/>
            <person name="Arold S.T."/>
            <person name="Gojobori T."/>
            <person name="van der Linden C.G."/>
            <person name="van Loo E.N."/>
            <person name="Jellen E.N."/>
            <person name="Maughan P.J."/>
            <person name="Tester M."/>
        </authorList>
    </citation>
    <scope>NUCLEOTIDE SEQUENCE [LARGE SCALE GENOMIC DNA]</scope>
    <source>
        <strain evidence="2">cv. PI 614886</strain>
    </source>
</reference>
<feature type="transmembrane region" description="Helical" evidence="1">
    <location>
        <begin position="21"/>
        <end position="38"/>
    </location>
</feature>
<dbReference type="AlphaFoldDB" id="A0A803L6A6"/>
<dbReference type="SMART" id="SM01388">
    <property type="entry name" value="Mob1_phocein"/>
    <property type="match status" value="1"/>
</dbReference>
<dbReference type="InterPro" id="IPR005301">
    <property type="entry name" value="MOB_kinase_act_fam"/>
</dbReference>
<dbReference type="PROSITE" id="PS51257">
    <property type="entry name" value="PROKAR_LIPOPROTEIN"/>
    <property type="match status" value="1"/>
</dbReference>
<dbReference type="PANTHER" id="PTHR22599">
    <property type="entry name" value="MPS ONE BINDER KINASE ACTIVATOR-LIKE MOB"/>
    <property type="match status" value="1"/>
</dbReference>
<dbReference type="Gramene" id="AUR62007395-RA">
    <property type="protein sequence ID" value="AUR62007395-RA:cds"/>
    <property type="gene ID" value="AUR62007395"/>
</dbReference>
<keyword evidence="3" id="KW-1185">Reference proteome</keyword>
<accession>A0A803L6A6</accession>
<evidence type="ECO:0000313" key="2">
    <source>
        <dbReference type="EnsemblPlants" id="AUR62007395-RA:cds"/>
    </source>
</evidence>
<protein>
    <submittedName>
        <fullName evidence="2">Uncharacterized protein</fullName>
    </submittedName>
</protein>
<evidence type="ECO:0000313" key="3">
    <source>
        <dbReference type="Proteomes" id="UP000596660"/>
    </source>
</evidence>
<name>A0A803L6A6_CHEQI</name>
<keyword evidence="1" id="KW-1133">Transmembrane helix</keyword>
<organism evidence="2 3">
    <name type="scientific">Chenopodium quinoa</name>
    <name type="common">Quinoa</name>
    <dbReference type="NCBI Taxonomy" id="63459"/>
    <lineage>
        <taxon>Eukaryota</taxon>
        <taxon>Viridiplantae</taxon>
        <taxon>Streptophyta</taxon>
        <taxon>Embryophyta</taxon>
        <taxon>Tracheophyta</taxon>
        <taxon>Spermatophyta</taxon>
        <taxon>Magnoliopsida</taxon>
        <taxon>eudicotyledons</taxon>
        <taxon>Gunneridae</taxon>
        <taxon>Pentapetalae</taxon>
        <taxon>Caryophyllales</taxon>
        <taxon>Chenopodiaceae</taxon>
        <taxon>Chenopodioideae</taxon>
        <taxon>Atripliceae</taxon>
        <taxon>Chenopodium</taxon>
    </lineage>
</organism>
<dbReference type="SUPFAM" id="SSF101152">
    <property type="entry name" value="Mob1/phocein"/>
    <property type="match status" value="1"/>
</dbReference>
<keyword evidence="1" id="KW-0812">Transmembrane</keyword>
<sequence>MIIKGLFRRYERWNPVHPTHGAFWGMGVGIGCGVGWGPGFGPEVIGYVGSGCGIGFSVGITLVGFGIGLPVYTLNNAPKDLMLSTYAFSFILILADCWSLHLKFLACIFDWEAMFSVLIATRSNAWDIPSQFRRLQQKANDSFSLLKDLDILKGTDKFDVENAISSQRKTISESSEVLKKKNSESGKVAGELGEDSKFISQISEFMLIVILLLFDMQISKIDTSEGAQLRQLIDATLGSGNLREAVRLPPGEDLNEWLAVNTVDFFNQVNLLYGTLTEFCTTESCPTMTAGPKYEYRWADGVQIKKPIEVSAPKYVEYLMDWVESQLDDESLFPQKIGAPFPSNFRDVVKTIFKRLFRVYAHIYHSHFQKIEFGLIEKKELAPLHELIESIVPY</sequence>
<dbReference type="InterPro" id="IPR036703">
    <property type="entry name" value="MOB_kinase_act_sf"/>
</dbReference>
<dbReference type="Proteomes" id="UP000596660">
    <property type="component" value="Unplaced"/>
</dbReference>
<dbReference type="EnsemblPlants" id="AUR62007395-RA">
    <property type="protein sequence ID" value="AUR62007395-RA:cds"/>
    <property type="gene ID" value="AUR62007395"/>
</dbReference>